<dbReference type="EMBL" id="CAFABH010000015">
    <property type="protein sequence ID" value="CAB4830033.1"/>
    <property type="molecule type" value="Genomic_DNA"/>
</dbReference>
<sequence>MGNLDKLLAQRGQRDGTIQPQQGVSPTPESHMTMFIARLQNMTSDVVATTRDLQAHIDRLIGPAAENSDKQNTRDTPHETSLFGQIDMALIELQIATKSYTNELSRLSGMI</sequence>
<organism evidence="2">
    <name type="scientific">freshwater metagenome</name>
    <dbReference type="NCBI Taxonomy" id="449393"/>
    <lineage>
        <taxon>unclassified sequences</taxon>
        <taxon>metagenomes</taxon>
        <taxon>ecological metagenomes</taxon>
    </lineage>
</organism>
<evidence type="ECO:0000256" key="1">
    <source>
        <dbReference type="SAM" id="MobiDB-lite"/>
    </source>
</evidence>
<name>A0A6J7AB32_9ZZZZ</name>
<feature type="region of interest" description="Disordered" evidence="1">
    <location>
        <begin position="1"/>
        <end position="30"/>
    </location>
</feature>
<gene>
    <name evidence="2" type="ORF">UFOPK3174_00973</name>
</gene>
<proteinExistence type="predicted"/>
<feature type="compositionally biased region" description="Polar residues" evidence="1">
    <location>
        <begin position="16"/>
        <end position="30"/>
    </location>
</feature>
<accession>A0A6J7AB32</accession>
<feature type="region of interest" description="Disordered" evidence="1">
    <location>
        <begin position="62"/>
        <end position="81"/>
    </location>
</feature>
<feature type="compositionally biased region" description="Basic and acidic residues" evidence="1">
    <location>
        <begin position="67"/>
        <end position="78"/>
    </location>
</feature>
<reference evidence="2" key="1">
    <citation type="submission" date="2020-05" db="EMBL/GenBank/DDBJ databases">
        <authorList>
            <person name="Chiriac C."/>
            <person name="Salcher M."/>
            <person name="Ghai R."/>
            <person name="Kavagutti S V."/>
        </authorList>
    </citation>
    <scope>NUCLEOTIDE SEQUENCE</scope>
</reference>
<dbReference type="AlphaFoldDB" id="A0A6J7AB32"/>
<protein>
    <submittedName>
        <fullName evidence="2">Unannotated protein</fullName>
    </submittedName>
</protein>
<evidence type="ECO:0000313" key="2">
    <source>
        <dbReference type="EMBL" id="CAB4830033.1"/>
    </source>
</evidence>